<feature type="non-terminal residue" evidence="2">
    <location>
        <position position="122"/>
    </location>
</feature>
<dbReference type="SUPFAM" id="SSF56935">
    <property type="entry name" value="Porins"/>
    <property type="match status" value="1"/>
</dbReference>
<dbReference type="GO" id="GO:0016020">
    <property type="term" value="C:membrane"/>
    <property type="evidence" value="ECO:0007669"/>
    <property type="project" value="InterPro"/>
</dbReference>
<organism evidence="2">
    <name type="scientific">mine drainage metagenome</name>
    <dbReference type="NCBI Taxonomy" id="410659"/>
    <lineage>
        <taxon>unclassified sequences</taxon>
        <taxon>metagenomes</taxon>
        <taxon>ecological metagenomes</taxon>
    </lineage>
</organism>
<gene>
    <name evidence="2" type="ORF">B1A_19658</name>
</gene>
<evidence type="ECO:0000259" key="1">
    <source>
        <dbReference type="Pfam" id="PF13609"/>
    </source>
</evidence>
<dbReference type="EMBL" id="AUZX01014519">
    <property type="protein sequence ID" value="EQD31981.1"/>
    <property type="molecule type" value="Genomic_DNA"/>
</dbReference>
<dbReference type="GO" id="GO:0015288">
    <property type="term" value="F:porin activity"/>
    <property type="evidence" value="ECO:0007669"/>
    <property type="project" value="InterPro"/>
</dbReference>
<proteinExistence type="predicted"/>
<feature type="domain" description="Porin" evidence="1">
    <location>
        <begin position="17"/>
        <end position="122"/>
    </location>
</feature>
<name>T0Y9W5_9ZZZZ</name>
<reference evidence="2" key="2">
    <citation type="journal article" date="2014" name="ISME J.">
        <title>Microbial stratification in low pH oxic and suboxic macroscopic growths along an acid mine drainage.</title>
        <authorList>
            <person name="Mendez-Garcia C."/>
            <person name="Mesa V."/>
            <person name="Sprenger R.R."/>
            <person name="Richter M."/>
            <person name="Diez M.S."/>
            <person name="Solano J."/>
            <person name="Bargiela R."/>
            <person name="Golyshina O.V."/>
            <person name="Manteca A."/>
            <person name="Ramos J.L."/>
            <person name="Gallego J.R."/>
            <person name="Llorente I."/>
            <person name="Martins Dos Santos V.A."/>
            <person name="Jensen O.N."/>
            <person name="Pelaez A.I."/>
            <person name="Sanchez J."/>
            <person name="Ferrer M."/>
        </authorList>
    </citation>
    <scope>NUCLEOTIDE SEQUENCE</scope>
</reference>
<protein>
    <submittedName>
        <fullName evidence="2">Porin</fullName>
    </submittedName>
</protein>
<sequence>MTNVPNQGASNTKDDIAKVDYVIGELKLGGAYGNFGNGGVTLFDSKVTAITASYDFGAFNLGGGWQRETDIGGASNNNRNMYTLGAAAKVGSSGTVKVQYAKAGDLSGTSNTSASQLAVGYD</sequence>
<evidence type="ECO:0000313" key="2">
    <source>
        <dbReference type="EMBL" id="EQD31981.1"/>
    </source>
</evidence>
<reference evidence="2" key="1">
    <citation type="submission" date="2013-08" db="EMBL/GenBank/DDBJ databases">
        <authorList>
            <person name="Mendez C."/>
            <person name="Richter M."/>
            <person name="Ferrer M."/>
            <person name="Sanchez J."/>
        </authorList>
    </citation>
    <scope>NUCLEOTIDE SEQUENCE</scope>
</reference>
<dbReference type="InterPro" id="IPR033900">
    <property type="entry name" value="Gram_neg_porin_domain"/>
</dbReference>
<dbReference type="Gene3D" id="2.40.160.10">
    <property type="entry name" value="Porin"/>
    <property type="match status" value="1"/>
</dbReference>
<dbReference type="Pfam" id="PF13609">
    <property type="entry name" value="Porin_4"/>
    <property type="match status" value="1"/>
</dbReference>
<dbReference type="InterPro" id="IPR023614">
    <property type="entry name" value="Porin_dom_sf"/>
</dbReference>
<dbReference type="AlphaFoldDB" id="T0Y9W5"/>
<comment type="caution">
    <text evidence="2">The sequence shown here is derived from an EMBL/GenBank/DDBJ whole genome shotgun (WGS) entry which is preliminary data.</text>
</comment>
<accession>T0Y9W5</accession>